<name>Q5Z700_ORYSJ</name>
<organism evidence="2 3">
    <name type="scientific">Oryza sativa subsp. japonica</name>
    <name type="common">Rice</name>
    <dbReference type="NCBI Taxonomy" id="39947"/>
    <lineage>
        <taxon>Eukaryota</taxon>
        <taxon>Viridiplantae</taxon>
        <taxon>Streptophyta</taxon>
        <taxon>Embryophyta</taxon>
        <taxon>Tracheophyta</taxon>
        <taxon>Spermatophyta</taxon>
        <taxon>Magnoliopsida</taxon>
        <taxon>Liliopsida</taxon>
        <taxon>Poales</taxon>
        <taxon>Poaceae</taxon>
        <taxon>BOP clade</taxon>
        <taxon>Oryzoideae</taxon>
        <taxon>Oryzeae</taxon>
        <taxon>Oryzinae</taxon>
        <taxon>Oryza</taxon>
        <taxon>Oryza sativa</taxon>
    </lineage>
</organism>
<proteinExistence type="predicted"/>
<dbReference type="EMBL" id="AP004809">
    <property type="protein sequence ID" value="BAD54269.1"/>
    <property type="molecule type" value="Genomic_DNA"/>
</dbReference>
<feature type="compositionally biased region" description="Basic residues" evidence="1">
    <location>
        <begin position="48"/>
        <end position="69"/>
    </location>
</feature>
<gene>
    <name evidence="2" type="primary">B1018E06.32</name>
</gene>
<feature type="region of interest" description="Disordered" evidence="1">
    <location>
        <begin position="44"/>
        <end position="85"/>
    </location>
</feature>
<evidence type="ECO:0000313" key="2">
    <source>
        <dbReference type="EMBL" id="BAD54269.1"/>
    </source>
</evidence>
<evidence type="ECO:0000313" key="3">
    <source>
        <dbReference type="Proteomes" id="UP000000763"/>
    </source>
</evidence>
<dbReference type="Proteomes" id="UP000000763">
    <property type="component" value="Chromosome 6"/>
</dbReference>
<reference evidence="3" key="2">
    <citation type="journal article" date="2008" name="Nucleic Acids Res.">
        <title>The rice annotation project database (RAP-DB): 2008 update.</title>
        <authorList>
            <consortium name="The rice annotation project (RAP)"/>
        </authorList>
    </citation>
    <scope>GENOME REANNOTATION</scope>
    <source>
        <strain evidence="3">cv. Nipponbare</strain>
    </source>
</reference>
<accession>Q5Z700</accession>
<protein>
    <submittedName>
        <fullName evidence="2">Uncharacterized protein</fullName>
    </submittedName>
</protein>
<dbReference type="AlphaFoldDB" id="Q5Z700"/>
<reference evidence="3" key="1">
    <citation type="journal article" date="2005" name="Nature">
        <title>The map-based sequence of the rice genome.</title>
        <authorList>
            <consortium name="International rice genome sequencing project (IRGSP)"/>
            <person name="Matsumoto T."/>
            <person name="Wu J."/>
            <person name="Kanamori H."/>
            <person name="Katayose Y."/>
            <person name="Fujisawa M."/>
            <person name="Namiki N."/>
            <person name="Mizuno H."/>
            <person name="Yamamoto K."/>
            <person name="Antonio B.A."/>
            <person name="Baba T."/>
            <person name="Sakata K."/>
            <person name="Nagamura Y."/>
            <person name="Aoki H."/>
            <person name="Arikawa K."/>
            <person name="Arita K."/>
            <person name="Bito T."/>
            <person name="Chiden Y."/>
            <person name="Fujitsuka N."/>
            <person name="Fukunaka R."/>
            <person name="Hamada M."/>
            <person name="Harada C."/>
            <person name="Hayashi A."/>
            <person name="Hijishita S."/>
            <person name="Honda M."/>
            <person name="Hosokawa S."/>
            <person name="Ichikawa Y."/>
            <person name="Idonuma A."/>
            <person name="Iijima M."/>
            <person name="Ikeda M."/>
            <person name="Ikeno M."/>
            <person name="Ito K."/>
            <person name="Ito S."/>
            <person name="Ito T."/>
            <person name="Ito Y."/>
            <person name="Ito Y."/>
            <person name="Iwabuchi A."/>
            <person name="Kamiya K."/>
            <person name="Karasawa W."/>
            <person name="Kurita K."/>
            <person name="Katagiri S."/>
            <person name="Kikuta A."/>
            <person name="Kobayashi H."/>
            <person name="Kobayashi N."/>
            <person name="Machita K."/>
            <person name="Maehara T."/>
            <person name="Masukawa M."/>
            <person name="Mizubayashi T."/>
            <person name="Mukai Y."/>
            <person name="Nagasaki H."/>
            <person name="Nagata Y."/>
            <person name="Naito S."/>
            <person name="Nakashima M."/>
            <person name="Nakama Y."/>
            <person name="Nakamichi Y."/>
            <person name="Nakamura M."/>
            <person name="Meguro A."/>
            <person name="Negishi M."/>
            <person name="Ohta I."/>
            <person name="Ohta T."/>
            <person name="Okamoto M."/>
            <person name="Ono N."/>
            <person name="Saji S."/>
            <person name="Sakaguchi M."/>
            <person name="Sakai K."/>
            <person name="Shibata M."/>
            <person name="Shimokawa T."/>
            <person name="Song J."/>
            <person name="Takazaki Y."/>
            <person name="Terasawa K."/>
            <person name="Tsugane M."/>
            <person name="Tsuji K."/>
            <person name="Ueda S."/>
            <person name="Waki K."/>
            <person name="Yamagata H."/>
            <person name="Yamamoto M."/>
            <person name="Yamamoto S."/>
            <person name="Yamane H."/>
            <person name="Yoshiki S."/>
            <person name="Yoshihara R."/>
            <person name="Yukawa K."/>
            <person name="Zhong H."/>
            <person name="Yano M."/>
            <person name="Yuan Q."/>
            <person name="Ouyang S."/>
            <person name="Liu J."/>
            <person name="Jones K.M."/>
            <person name="Gansberger K."/>
            <person name="Moffat K."/>
            <person name="Hill J."/>
            <person name="Bera J."/>
            <person name="Fadrosh D."/>
            <person name="Jin S."/>
            <person name="Johri S."/>
            <person name="Kim M."/>
            <person name="Overton L."/>
            <person name="Reardon M."/>
            <person name="Tsitrin T."/>
            <person name="Vuong H."/>
            <person name="Weaver B."/>
            <person name="Ciecko A."/>
            <person name="Tallon L."/>
            <person name="Jackson J."/>
            <person name="Pai G."/>
            <person name="Aken S.V."/>
            <person name="Utterback T."/>
            <person name="Reidmuller S."/>
            <person name="Feldblyum T."/>
            <person name="Hsiao J."/>
            <person name="Zismann V."/>
            <person name="Iobst S."/>
            <person name="de Vazeille A.R."/>
            <person name="Buell C.R."/>
            <person name="Ying K."/>
            <person name="Li Y."/>
            <person name="Lu T."/>
            <person name="Huang Y."/>
            <person name="Zhao Q."/>
            <person name="Feng Q."/>
            <person name="Zhang L."/>
            <person name="Zhu J."/>
            <person name="Weng Q."/>
            <person name="Mu J."/>
            <person name="Lu Y."/>
            <person name="Fan D."/>
            <person name="Liu Y."/>
            <person name="Guan J."/>
            <person name="Zhang Y."/>
            <person name="Yu S."/>
            <person name="Liu X."/>
            <person name="Zhang Y."/>
            <person name="Hong G."/>
            <person name="Han B."/>
            <person name="Choisne N."/>
            <person name="Demange N."/>
            <person name="Orjeda G."/>
            <person name="Samain S."/>
            <person name="Cattolico L."/>
            <person name="Pelletier E."/>
            <person name="Couloux A."/>
            <person name="Segurens B."/>
            <person name="Wincker P."/>
            <person name="D'Hont A."/>
            <person name="Scarpelli C."/>
            <person name="Weissenbach J."/>
            <person name="Salanoubat M."/>
            <person name="Quetier F."/>
            <person name="Yu Y."/>
            <person name="Kim H.R."/>
            <person name="Rambo T."/>
            <person name="Currie J."/>
            <person name="Collura K."/>
            <person name="Luo M."/>
            <person name="Yang T."/>
            <person name="Ammiraju J.S.S."/>
            <person name="Engler F."/>
            <person name="Soderlund C."/>
            <person name="Wing R.A."/>
            <person name="Palmer L.E."/>
            <person name="de la Bastide M."/>
            <person name="Spiegel L."/>
            <person name="Nascimento L."/>
            <person name="Zutavern T."/>
            <person name="O'Shaughnessy A."/>
            <person name="Dike S."/>
            <person name="Dedhia N."/>
            <person name="Preston R."/>
            <person name="Balija V."/>
            <person name="McCombie W.R."/>
            <person name="Chow T."/>
            <person name="Chen H."/>
            <person name="Chung M."/>
            <person name="Chen C."/>
            <person name="Shaw J."/>
            <person name="Wu H."/>
            <person name="Hsiao K."/>
            <person name="Chao Y."/>
            <person name="Chu M."/>
            <person name="Cheng C."/>
            <person name="Hour A."/>
            <person name="Lee P."/>
            <person name="Lin S."/>
            <person name="Lin Y."/>
            <person name="Liou J."/>
            <person name="Liu S."/>
            <person name="Hsing Y."/>
            <person name="Raghuvanshi S."/>
            <person name="Mohanty A."/>
            <person name="Bharti A.K."/>
            <person name="Gaur A."/>
            <person name="Gupta V."/>
            <person name="Kumar D."/>
            <person name="Ravi V."/>
            <person name="Vij S."/>
            <person name="Kapur A."/>
            <person name="Khurana P."/>
            <person name="Khurana P."/>
            <person name="Khurana J.P."/>
            <person name="Tyagi A.K."/>
            <person name="Gaikwad K."/>
            <person name="Singh A."/>
            <person name="Dalal V."/>
            <person name="Srivastava S."/>
            <person name="Dixit A."/>
            <person name="Pal A.K."/>
            <person name="Ghazi I.A."/>
            <person name="Yadav M."/>
            <person name="Pandit A."/>
            <person name="Bhargava A."/>
            <person name="Sureshbabu K."/>
            <person name="Batra K."/>
            <person name="Sharma T.R."/>
            <person name="Mohapatra T."/>
            <person name="Singh N.K."/>
            <person name="Messing J."/>
            <person name="Nelson A.B."/>
            <person name="Fuks G."/>
            <person name="Kavchok S."/>
            <person name="Keizer G."/>
            <person name="Linton E."/>
            <person name="Llaca V."/>
            <person name="Song R."/>
            <person name="Tanyolac B."/>
            <person name="Young S."/>
            <person name="Ho-Il K."/>
            <person name="Hahn J.H."/>
            <person name="Sangsakoo G."/>
            <person name="Vanavichit A."/>
            <person name="de Mattos Luiz.A.T."/>
            <person name="Zimmer P.D."/>
            <person name="Malone G."/>
            <person name="Dellagostin O."/>
            <person name="de Oliveira A.C."/>
            <person name="Bevan M."/>
            <person name="Bancroft I."/>
            <person name="Minx P."/>
            <person name="Cordum H."/>
            <person name="Wilson R."/>
            <person name="Cheng Z."/>
            <person name="Jin W."/>
            <person name="Jiang J."/>
            <person name="Leong S.A."/>
            <person name="Iwama H."/>
            <person name="Gojobori T."/>
            <person name="Itoh T."/>
            <person name="Niimura Y."/>
            <person name="Fujii Y."/>
            <person name="Habara T."/>
            <person name="Sakai H."/>
            <person name="Sato Y."/>
            <person name="Wilson G."/>
            <person name="Kumar K."/>
            <person name="McCouch S."/>
            <person name="Juretic N."/>
            <person name="Hoen D."/>
            <person name="Wright S."/>
            <person name="Bruskiewich R."/>
            <person name="Bureau T."/>
            <person name="Miyao A."/>
            <person name="Hirochika H."/>
            <person name="Nishikawa T."/>
            <person name="Kadowaki K."/>
            <person name="Sugiura M."/>
            <person name="Burr B."/>
            <person name="Sasaki T."/>
        </authorList>
    </citation>
    <scope>NUCLEOTIDE SEQUENCE [LARGE SCALE GENOMIC DNA]</scope>
    <source>
        <strain evidence="3">cv. Nipponbare</strain>
    </source>
</reference>
<evidence type="ECO:0000256" key="1">
    <source>
        <dbReference type="SAM" id="MobiDB-lite"/>
    </source>
</evidence>
<sequence length="138" mass="16040">MRWITSSPSILYDSVAGSWRHGWDAGSTMSSNHLDGPSRGQVEEWLKRVNKRKRERKRERRRERRRKSKWSSVPPSCRTLHSHHRGHLDHSARELLFPTRGTLPISLALQGVGRSRFYLVGFSSVTCVLYETHNYIAT</sequence>